<reference evidence="1" key="1">
    <citation type="submission" date="2021-05" db="EMBL/GenBank/DDBJ databases">
        <title>Genome of Sphingobium sp. strain.</title>
        <authorList>
            <person name="Fan R."/>
        </authorList>
    </citation>
    <scope>NUCLEOTIDE SEQUENCE</scope>
    <source>
        <strain evidence="1">H33</strain>
    </source>
</reference>
<sequence length="193" mass="21773">MIEDRYESFAQLAAQEVEGTDYRISAFARREDVLILAPHGGYIEPSTSAVASAIAGEDLSLYLFEGLREERRHRELHITSRNFDEPGALALAAKADRIVSVHGRRNRDDPEAVWLGGLDLENRDRIQAQLERAGFEARNPGRLFSALDPRNICNRGRRDQGVQMEMPRGLRDLLIRDLMRMAAFAEAIRSAIV</sequence>
<keyword evidence="1" id="KW-0378">Hydrolase</keyword>
<keyword evidence="2" id="KW-1185">Reference proteome</keyword>
<dbReference type="Gene3D" id="3.40.630.100">
    <property type="entry name" value="Poly-gamma-glutamate hydrolase, zinc-binding motif"/>
    <property type="match status" value="1"/>
</dbReference>
<comment type="caution">
    <text evidence="1">The sequence shown here is derived from an EMBL/GenBank/DDBJ whole genome shotgun (WGS) entry which is preliminary data.</text>
</comment>
<dbReference type="InterPro" id="IPR038128">
    <property type="entry name" value="Gamma_PGA_hydro_sf"/>
</dbReference>
<dbReference type="Pfam" id="PF05908">
    <property type="entry name" value="Gamma_PGA_hydro"/>
    <property type="match status" value="1"/>
</dbReference>
<evidence type="ECO:0000313" key="1">
    <source>
        <dbReference type="EMBL" id="MBT2189225.1"/>
    </source>
</evidence>
<accession>A0A9X1ITD2</accession>
<dbReference type="InterPro" id="IPR008585">
    <property type="entry name" value="Gamma_PGA_hydro"/>
</dbReference>
<dbReference type="RefSeq" id="WP_214625482.1">
    <property type="nucleotide sequence ID" value="NZ_JAHGAW010000016.1"/>
</dbReference>
<dbReference type="Proteomes" id="UP001138757">
    <property type="component" value="Unassembled WGS sequence"/>
</dbReference>
<dbReference type="AlphaFoldDB" id="A0A9X1ITD2"/>
<gene>
    <name evidence="1" type="ORF">KK488_19925</name>
</gene>
<proteinExistence type="predicted"/>
<dbReference type="GO" id="GO:0016787">
    <property type="term" value="F:hydrolase activity"/>
    <property type="evidence" value="ECO:0007669"/>
    <property type="project" value="UniProtKB-KW"/>
</dbReference>
<evidence type="ECO:0000313" key="2">
    <source>
        <dbReference type="Proteomes" id="UP001138757"/>
    </source>
</evidence>
<protein>
    <submittedName>
        <fullName evidence="1">Poly-gamma-glutamate hydrolase family protein</fullName>
    </submittedName>
</protein>
<organism evidence="1 2">
    <name type="scientific">Sphingobium nicotianae</name>
    <dbReference type="NCBI Taxonomy" id="2782607"/>
    <lineage>
        <taxon>Bacteria</taxon>
        <taxon>Pseudomonadati</taxon>
        <taxon>Pseudomonadota</taxon>
        <taxon>Alphaproteobacteria</taxon>
        <taxon>Sphingomonadales</taxon>
        <taxon>Sphingomonadaceae</taxon>
        <taxon>Sphingobium</taxon>
    </lineage>
</organism>
<name>A0A9X1ITD2_9SPHN</name>
<dbReference type="EMBL" id="JAHGAW010000016">
    <property type="protein sequence ID" value="MBT2189225.1"/>
    <property type="molecule type" value="Genomic_DNA"/>
</dbReference>